<protein>
    <recommendedName>
        <fullName evidence="1">Heterokaryon incompatibility domain-containing protein</fullName>
    </recommendedName>
</protein>
<comment type="caution">
    <text evidence="2">The sequence shown here is derived from an EMBL/GenBank/DDBJ whole genome shotgun (WGS) entry which is preliminary data.</text>
</comment>
<sequence>MFPQHIYHKLEGGAIRLLKIHSRSDFTLENTYWKNSAPYVAISHCWGDADDLCNVTINGAGVSLRKHVAAMLGSLYEHHHVNCIWLDMACINQCDLQEKAEQVSLMGQIYGKADQVYAWLGESDPEVDDIFDVLQQFRDYPEHEHSLEHMDAAESLSFHRDSFRRIYQTRIGLMPEPSNSDGDDLHEEFNRLRPFLMVPYWRRAWIIQELILAKTVIVCYGNRSIDLYDVYSTSLDWGSFEQGFDAGVIQIAGRTNLKQHSRAWKIIQAICGHRRLRKRLEWENGEEFRFLQSGNEEIESRAVVLTKMSERGDVAMFDEVIGLYAQNHCKHLRDKVYAFRELVPQWRENVVVDYDKKSNLEVFQDVVRLGLLKQQKHGGGHVAFWLWSATNLGDRSEFDSFLREHVPEISQR</sequence>
<evidence type="ECO:0000259" key="1">
    <source>
        <dbReference type="Pfam" id="PF06985"/>
    </source>
</evidence>
<proteinExistence type="predicted"/>
<keyword evidence="3" id="KW-1185">Reference proteome</keyword>
<dbReference type="InterPro" id="IPR052895">
    <property type="entry name" value="HetReg/Transcr_Mod"/>
</dbReference>
<accession>A0AAN7PHJ6</accession>
<dbReference type="PANTHER" id="PTHR24148:SF73">
    <property type="entry name" value="HET DOMAIN PROTEIN (AFU_ORTHOLOGUE AFUA_8G01020)"/>
    <property type="match status" value="1"/>
</dbReference>
<evidence type="ECO:0000313" key="2">
    <source>
        <dbReference type="EMBL" id="KAK5080483.1"/>
    </source>
</evidence>
<gene>
    <name evidence="2" type="ORF">LTR05_008594</name>
</gene>
<dbReference type="AlphaFoldDB" id="A0AAN7PHJ6"/>
<dbReference type="Pfam" id="PF06985">
    <property type="entry name" value="HET"/>
    <property type="match status" value="1"/>
</dbReference>
<reference evidence="2 3" key="1">
    <citation type="submission" date="2023-08" db="EMBL/GenBank/DDBJ databases">
        <title>Black Yeasts Isolated from many extreme environments.</title>
        <authorList>
            <person name="Coleine C."/>
            <person name="Stajich J.E."/>
            <person name="Selbmann L."/>
        </authorList>
    </citation>
    <scope>NUCLEOTIDE SEQUENCE [LARGE SCALE GENOMIC DNA]</scope>
    <source>
        <strain evidence="2 3">CCFEE 5910</strain>
    </source>
</reference>
<evidence type="ECO:0000313" key="3">
    <source>
        <dbReference type="Proteomes" id="UP001309876"/>
    </source>
</evidence>
<name>A0AAN7PHJ6_9EURO</name>
<dbReference type="PANTHER" id="PTHR24148">
    <property type="entry name" value="ANKYRIN REPEAT DOMAIN-CONTAINING PROTEIN 39 HOMOLOG-RELATED"/>
    <property type="match status" value="1"/>
</dbReference>
<dbReference type="InterPro" id="IPR010730">
    <property type="entry name" value="HET"/>
</dbReference>
<dbReference type="EMBL" id="JAVRRJ010000014">
    <property type="protein sequence ID" value="KAK5080483.1"/>
    <property type="molecule type" value="Genomic_DNA"/>
</dbReference>
<feature type="domain" description="Heterokaryon incompatibility" evidence="1">
    <location>
        <begin position="39"/>
        <end position="209"/>
    </location>
</feature>
<organism evidence="2 3">
    <name type="scientific">Lithohypha guttulata</name>
    <dbReference type="NCBI Taxonomy" id="1690604"/>
    <lineage>
        <taxon>Eukaryota</taxon>
        <taxon>Fungi</taxon>
        <taxon>Dikarya</taxon>
        <taxon>Ascomycota</taxon>
        <taxon>Pezizomycotina</taxon>
        <taxon>Eurotiomycetes</taxon>
        <taxon>Chaetothyriomycetidae</taxon>
        <taxon>Chaetothyriales</taxon>
        <taxon>Trichomeriaceae</taxon>
        <taxon>Lithohypha</taxon>
    </lineage>
</organism>
<dbReference type="Proteomes" id="UP001309876">
    <property type="component" value="Unassembled WGS sequence"/>
</dbReference>